<evidence type="ECO:0000313" key="3">
    <source>
        <dbReference type="Proteomes" id="UP000076852"/>
    </source>
</evidence>
<proteinExistence type="predicted"/>
<gene>
    <name evidence="2" type="ORF">AYM40_33455</name>
</gene>
<dbReference type="KEGG" id="buz:AYM40_33455"/>
<protein>
    <submittedName>
        <fullName evidence="2">Uncharacterized protein</fullName>
    </submittedName>
</protein>
<name>A0A167WJ33_9BURK</name>
<sequence>MTVIDSAHLLLERLALHNLLATMRGHDQYNTTPCSRPDRYRGVSRSFSTFGSRRRRRAPGQYSQAVDGGALLD</sequence>
<dbReference type="AlphaFoldDB" id="A0A167WJ33"/>
<dbReference type="Proteomes" id="UP000076852">
    <property type="component" value="Chromosome 2"/>
</dbReference>
<feature type="region of interest" description="Disordered" evidence="1">
    <location>
        <begin position="47"/>
        <end position="73"/>
    </location>
</feature>
<accession>A0A167WJ33</accession>
<evidence type="ECO:0000313" key="2">
    <source>
        <dbReference type="EMBL" id="ANB77027.1"/>
    </source>
</evidence>
<dbReference type="STRING" id="1804984.AYM40_33455"/>
<keyword evidence="3" id="KW-1185">Reference proteome</keyword>
<dbReference type="EMBL" id="CP014579">
    <property type="protein sequence ID" value="ANB77027.1"/>
    <property type="molecule type" value="Genomic_DNA"/>
</dbReference>
<reference evidence="2 3" key="1">
    <citation type="journal article" date="2016" name="Gene">
        <title>PacBio SMRT assembly of a complex multi-replicon genome reveals chlorocatechol degradative operon in a region of genome plasticity.</title>
        <authorList>
            <person name="Ricker N."/>
            <person name="Shen S.Y."/>
            <person name="Goordial J."/>
            <person name="Jin S."/>
            <person name="Fulthorpe R.R."/>
        </authorList>
    </citation>
    <scope>NUCLEOTIDE SEQUENCE [LARGE SCALE GENOMIC DNA]</scope>
    <source>
        <strain evidence="2 3">OLGA172</strain>
    </source>
</reference>
<dbReference type="RefSeq" id="WP_063500230.1">
    <property type="nucleotide sequence ID" value="NZ_CP014579.1"/>
</dbReference>
<evidence type="ECO:0000256" key="1">
    <source>
        <dbReference type="SAM" id="MobiDB-lite"/>
    </source>
</evidence>
<organism evidence="2 3">
    <name type="scientific">Paraburkholderia phytofirmans OLGA172</name>
    <dbReference type="NCBI Taxonomy" id="1417228"/>
    <lineage>
        <taxon>Bacteria</taxon>
        <taxon>Pseudomonadati</taxon>
        <taxon>Pseudomonadota</taxon>
        <taxon>Betaproteobacteria</taxon>
        <taxon>Burkholderiales</taxon>
        <taxon>Burkholderiaceae</taxon>
        <taxon>Paraburkholderia</taxon>
    </lineage>
</organism>